<dbReference type="EMBL" id="FNID01000037">
    <property type="protein sequence ID" value="SDN88521.1"/>
    <property type="molecule type" value="Genomic_DNA"/>
</dbReference>
<evidence type="ECO:0000256" key="1">
    <source>
        <dbReference type="ARBA" id="ARBA00011955"/>
    </source>
</evidence>
<evidence type="ECO:0000256" key="5">
    <source>
        <dbReference type="ARBA" id="ARBA00022723"/>
    </source>
</evidence>
<dbReference type="Pfam" id="PF02424">
    <property type="entry name" value="ApbE"/>
    <property type="match status" value="1"/>
</dbReference>
<protein>
    <recommendedName>
        <fullName evidence="2 10">FAD:protein FMN transferase</fullName>
        <ecNumber evidence="1 10">2.7.1.180</ecNumber>
    </recommendedName>
    <alternativeName>
        <fullName evidence="8 10">Flavin transferase</fullName>
    </alternativeName>
</protein>
<dbReference type="AlphaFoldDB" id="A0A1H0F1P0"/>
<dbReference type="InterPro" id="IPR003374">
    <property type="entry name" value="ApbE-like_sf"/>
</dbReference>
<keyword evidence="4 10" id="KW-0808">Transferase</keyword>
<dbReference type="STRING" id="258515.SAMN05192585_13724"/>
<keyword evidence="13" id="KW-1185">Reference proteome</keyword>
<feature type="binding site" evidence="11">
    <location>
        <position position="269"/>
    </location>
    <ligand>
        <name>Mg(2+)</name>
        <dbReference type="ChEBI" id="CHEBI:18420"/>
    </ligand>
</feature>
<evidence type="ECO:0000313" key="13">
    <source>
        <dbReference type="Proteomes" id="UP000199182"/>
    </source>
</evidence>
<dbReference type="PIRSF" id="PIRSF006268">
    <property type="entry name" value="ApbE"/>
    <property type="match status" value="1"/>
</dbReference>
<dbReference type="Proteomes" id="UP000199182">
    <property type="component" value="Unassembled WGS sequence"/>
</dbReference>
<dbReference type="Gene3D" id="3.10.520.10">
    <property type="entry name" value="ApbE-like domains"/>
    <property type="match status" value="1"/>
</dbReference>
<evidence type="ECO:0000313" key="12">
    <source>
        <dbReference type="EMBL" id="SDN88521.1"/>
    </source>
</evidence>
<evidence type="ECO:0000256" key="10">
    <source>
        <dbReference type="PIRNR" id="PIRNR006268"/>
    </source>
</evidence>
<dbReference type="PANTHER" id="PTHR30040">
    <property type="entry name" value="THIAMINE BIOSYNTHESIS LIPOPROTEIN APBE"/>
    <property type="match status" value="1"/>
</dbReference>
<keyword evidence="5 10" id="KW-0479">Metal-binding</keyword>
<comment type="catalytic activity">
    <reaction evidence="9 10">
        <text>L-threonyl-[protein] + FAD = FMN-L-threonyl-[protein] + AMP + H(+)</text>
        <dbReference type="Rhea" id="RHEA:36847"/>
        <dbReference type="Rhea" id="RHEA-COMP:11060"/>
        <dbReference type="Rhea" id="RHEA-COMP:11061"/>
        <dbReference type="ChEBI" id="CHEBI:15378"/>
        <dbReference type="ChEBI" id="CHEBI:30013"/>
        <dbReference type="ChEBI" id="CHEBI:57692"/>
        <dbReference type="ChEBI" id="CHEBI:74257"/>
        <dbReference type="ChEBI" id="CHEBI:456215"/>
        <dbReference type="EC" id="2.7.1.180"/>
    </reaction>
</comment>
<dbReference type="GO" id="GO:0016740">
    <property type="term" value="F:transferase activity"/>
    <property type="evidence" value="ECO:0007669"/>
    <property type="project" value="UniProtKB-UniRule"/>
</dbReference>
<dbReference type="OrthoDB" id="9778595at2"/>
<keyword evidence="6 10" id="KW-0274">FAD</keyword>
<dbReference type="PANTHER" id="PTHR30040:SF2">
    <property type="entry name" value="FAD:PROTEIN FMN TRANSFERASE"/>
    <property type="match status" value="1"/>
</dbReference>
<proteinExistence type="inferred from homology"/>
<feature type="binding site" evidence="11">
    <location>
        <position position="155"/>
    </location>
    <ligand>
        <name>Mg(2+)</name>
        <dbReference type="ChEBI" id="CHEBI:18420"/>
    </ligand>
</feature>
<evidence type="ECO:0000256" key="11">
    <source>
        <dbReference type="PIRSR" id="PIRSR006268-2"/>
    </source>
</evidence>
<name>A0A1H0F1P0_9FIRM</name>
<accession>A0A1H0F1P0</accession>
<dbReference type="EC" id="2.7.1.180" evidence="1 10"/>
<comment type="similarity">
    <text evidence="10">Belongs to the ApbE family.</text>
</comment>
<evidence type="ECO:0000256" key="4">
    <source>
        <dbReference type="ARBA" id="ARBA00022679"/>
    </source>
</evidence>
<feature type="binding site" evidence="11">
    <location>
        <position position="273"/>
    </location>
    <ligand>
        <name>Mg(2+)</name>
        <dbReference type="ChEBI" id="CHEBI:18420"/>
    </ligand>
</feature>
<organism evidence="12 13">
    <name type="scientific">Acetanaerobacterium elongatum</name>
    <dbReference type="NCBI Taxonomy" id="258515"/>
    <lineage>
        <taxon>Bacteria</taxon>
        <taxon>Bacillati</taxon>
        <taxon>Bacillota</taxon>
        <taxon>Clostridia</taxon>
        <taxon>Eubacteriales</taxon>
        <taxon>Oscillospiraceae</taxon>
        <taxon>Acetanaerobacterium</taxon>
    </lineage>
</organism>
<dbReference type="InterPro" id="IPR024932">
    <property type="entry name" value="ApbE"/>
</dbReference>
<evidence type="ECO:0000256" key="8">
    <source>
        <dbReference type="ARBA" id="ARBA00031306"/>
    </source>
</evidence>
<evidence type="ECO:0000256" key="2">
    <source>
        <dbReference type="ARBA" id="ARBA00016337"/>
    </source>
</evidence>
<gene>
    <name evidence="12" type="ORF">SAMN05192585_13724</name>
</gene>
<evidence type="ECO:0000256" key="9">
    <source>
        <dbReference type="ARBA" id="ARBA00048540"/>
    </source>
</evidence>
<evidence type="ECO:0000256" key="6">
    <source>
        <dbReference type="ARBA" id="ARBA00022827"/>
    </source>
</evidence>
<evidence type="ECO:0000256" key="7">
    <source>
        <dbReference type="ARBA" id="ARBA00022842"/>
    </source>
</evidence>
<keyword evidence="12" id="KW-0449">Lipoprotein</keyword>
<keyword evidence="7 10" id="KW-0460">Magnesium</keyword>
<dbReference type="SUPFAM" id="SSF143631">
    <property type="entry name" value="ApbE-like"/>
    <property type="match status" value="1"/>
</dbReference>
<sequence length="324" mass="35393">MNKLISISKGTVTCRFEALGTINEITVFGGFGQTLLEEAAEWVMQINNRMSPFIPVSDIARLNHNAGLKPVTVHLETLQLLRKAKQMSELSNGAFDITVRPLIELWGIGKKQNYIPSKREINKAMRLTGSKDLILDEQAGTAYLKRKGQAADLGGIAKGYAADEVKRILTESGVTGAIINLGGNISTIGFRPDGAPWYIGIQNPLAVTGEYLGRITCKDDTVVTSGSNERFFMKDGIRYHHIIDPRTGEPAQSGLLGVTAVCKSSAEADALTTAAFVLGMERGVKLIEQFKAEAVFLTEDYKVYTTNGLTNRFELVPLLQRKAQ</sequence>
<dbReference type="RefSeq" id="WP_092642625.1">
    <property type="nucleotide sequence ID" value="NZ_FNID01000037.1"/>
</dbReference>
<dbReference type="GO" id="GO:0046872">
    <property type="term" value="F:metal ion binding"/>
    <property type="evidence" value="ECO:0007669"/>
    <property type="project" value="UniProtKB-UniRule"/>
</dbReference>
<keyword evidence="3 10" id="KW-0285">Flavoprotein</keyword>
<reference evidence="12 13" key="1">
    <citation type="submission" date="2016-10" db="EMBL/GenBank/DDBJ databases">
        <authorList>
            <person name="de Groot N.N."/>
        </authorList>
    </citation>
    <scope>NUCLEOTIDE SEQUENCE [LARGE SCALE GENOMIC DNA]</scope>
    <source>
        <strain evidence="12 13">CGMCC 1.5012</strain>
    </source>
</reference>
<evidence type="ECO:0000256" key="3">
    <source>
        <dbReference type="ARBA" id="ARBA00022630"/>
    </source>
</evidence>
<comment type="cofactor">
    <cofactor evidence="11">
        <name>Mg(2+)</name>
        <dbReference type="ChEBI" id="CHEBI:18420"/>
    </cofactor>
    <cofactor evidence="11">
        <name>Mn(2+)</name>
        <dbReference type="ChEBI" id="CHEBI:29035"/>
    </cofactor>
    <text evidence="11">Magnesium. Can also use manganese.</text>
</comment>